<evidence type="ECO:0008006" key="4">
    <source>
        <dbReference type="Google" id="ProtNLM"/>
    </source>
</evidence>
<sequence length="356" mass="39333">MRVLFPSSTYTEGSHREKGHTSRTSSIEYFKLHQAGKEVRNRARIALHFHPDRPVGDGTVASALLEDGLYRNQFETGISSGLVAAFRGSPRDQWENSLFEDAYSDHRVSLAHRPKYGALDLANSVDGPAPRFGSCYFLLKPAVSKKSAFTSGGSQDAPKLRGTLDLFAPILQALLEESFTRDFMLGISGIRPPQVVDRLCNLYGAADTRSASPSRNLDHIIEAQIHGDIRLARDVDTLVVDGGSRSTGIGRCLEGIGRKYKFTVQYYQGFKLDVQSVPLDFRGPSMPSLARRVNKDGFVDTAAIGLAVQHLARSPHAWADRGTYSEVLQELKLLLHVLVRYGWCDMDSTNFCLQAS</sequence>
<dbReference type="InParanoid" id="E9EH15"/>
<name>E9EH15_METAQ</name>
<keyword evidence="3" id="KW-1185">Reference proteome</keyword>
<dbReference type="eggNOG" id="ENOG502T04I">
    <property type="taxonomic scope" value="Eukaryota"/>
</dbReference>
<dbReference type="Pfam" id="PF12294">
    <property type="entry name" value="DUF3626"/>
    <property type="match status" value="1"/>
</dbReference>
<evidence type="ECO:0000313" key="2">
    <source>
        <dbReference type="EMBL" id="EFY84800.1"/>
    </source>
</evidence>
<dbReference type="InterPro" id="IPR022074">
    <property type="entry name" value="DUF3626"/>
</dbReference>
<organism evidence="3">
    <name type="scientific">Metarhizium acridum (strain CQMa 102)</name>
    <dbReference type="NCBI Taxonomy" id="655827"/>
    <lineage>
        <taxon>Eukaryota</taxon>
        <taxon>Fungi</taxon>
        <taxon>Dikarya</taxon>
        <taxon>Ascomycota</taxon>
        <taxon>Pezizomycotina</taxon>
        <taxon>Sordariomycetes</taxon>
        <taxon>Hypocreomycetidae</taxon>
        <taxon>Hypocreales</taxon>
        <taxon>Clavicipitaceae</taxon>
        <taxon>Metarhizium</taxon>
    </lineage>
</organism>
<dbReference type="EMBL" id="GL698605">
    <property type="protein sequence ID" value="EFY84800.1"/>
    <property type="molecule type" value="Genomic_DNA"/>
</dbReference>
<proteinExistence type="predicted"/>
<feature type="compositionally biased region" description="Polar residues" evidence="1">
    <location>
        <begin position="1"/>
        <end position="12"/>
    </location>
</feature>
<gene>
    <name evidence="2" type="ORF">MAC_09163</name>
</gene>
<dbReference type="OMA" id="VTLNFHP"/>
<evidence type="ECO:0000256" key="1">
    <source>
        <dbReference type="SAM" id="MobiDB-lite"/>
    </source>
</evidence>
<dbReference type="Proteomes" id="UP000002499">
    <property type="component" value="Unassembled WGS sequence"/>
</dbReference>
<dbReference type="OrthoDB" id="3514773at2759"/>
<feature type="region of interest" description="Disordered" evidence="1">
    <location>
        <begin position="1"/>
        <end position="25"/>
    </location>
</feature>
<dbReference type="AlphaFoldDB" id="E9EH15"/>
<dbReference type="HOGENOM" id="CLU_062259_0_0_1"/>
<evidence type="ECO:0000313" key="3">
    <source>
        <dbReference type="Proteomes" id="UP000002499"/>
    </source>
</evidence>
<protein>
    <recommendedName>
        <fullName evidence="4">DUF3626 domain-containing protein</fullName>
    </recommendedName>
</protein>
<reference evidence="2 3" key="1">
    <citation type="journal article" date="2011" name="PLoS Genet.">
        <title>Genome sequencing and comparative transcriptomics of the model entomopathogenic fungi Metarhizium anisopliae and M. acridum.</title>
        <authorList>
            <person name="Gao Q."/>
            <person name="Jin K."/>
            <person name="Ying S.H."/>
            <person name="Zhang Y."/>
            <person name="Xiao G."/>
            <person name="Shang Y."/>
            <person name="Duan Z."/>
            <person name="Hu X."/>
            <person name="Xie X.Q."/>
            <person name="Zhou G."/>
            <person name="Peng G."/>
            <person name="Luo Z."/>
            <person name="Huang W."/>
            <person name="Wang B."/>
            <person name="Fang W."/>
            <person name="Wang S."/>
            <person name="Zhong Y."/>
            <person name="Ma L.J."/>
            <person name="St Leger R.J."/>
            <person name="Zhao G.P."/>
            <person name="Pei Y."/>
            <person name="Feng M.G."/>
            <person name="Xia Y."/>
            <person name="Wang C."/>
        </authorList>
    </citation>
    <scope>NUCLEOTIDE SEQUENCE [LARGE SCALE GENOMIC DNA]</scope>
    <source>
        <strain evidence="2 3">CQMa 102</strain>
    </source>
</reference>
<accession>E9EH15</accession>